<protein>
    <submittedName>
        <fullName evidence="1">Uncharacterized protein</fullName>
    </submittedName>
</protein>
<proteinExistence type="predicted"/>
<gene>
    <name evidence="1" type="ORF">CIRG_04546</name>
</gene>
<organism evidence="1 2">
    <name type="scientific">Coccidioides immitis RMSCC 2394</name>
    <dbReference type="NCBI Taxonomy" id="404692"/>
    <lineage>
        <taxon>Eukaryota</taxon>
        <taxon>Fungi</taxon>
        <taxon>Dikarya</taxon>
        <taxon>Ascomycota</taxon>
        <taxon>Pezizomycotina</taxon>
        <taxon>Eurotiomycetes</taxon>
        <taxon>Eurotiomycetidae</taxon>
        <taxon>Onygenales</taxon>
        <taxon>Onygenaceae</taxon>
        <taxon>Coccidioides</taxon>
    </lineage>
</organism>
<evidence type="ECO:0000313" key="1">
    <source>
        <dbReference type="EMBL" id="KMP04865.1"/>
    </source>
</evidence>
<evidence type="ECO:0000313" key="2">
    <source>
        <dbReference type="Proteomes" id="UP000054565"/>
    </source>
</evidence>
<sequence>MNIRMRDREIVRTTRRLGKIAAIRIAPTGPFEVLVQDPESRADEATCLETIAAILWSTREPIFAGRMDQSQRVCLEEVHRKSRSFEVSPELERDCLLALLSLPAKLPRRDLYSAEVIQAICARPNTGWVALPRAWRNGSAPKLDLIWVGSAQAAGTSA</sequence>
<dbReference type="EMBL" id="DS028095">
    <property type="protein sequence ID" value="KMP04865.1"/>
    <property type="molecule type" value="Genomic_DNA"/>
</dbReference>
<dbReference type="AlphaFoldDB" id="A0A0J6YAT8"/>
<dbReference type="Proteomes" id="UP000054565">
    <property type="component" value="Unassembled WGS sequence"/>
</dbReference>
<name>A0A0J6YAT8_COCIT</name>
<accession>A0A0J6YAT8</accession>
<reference evidence="2" key="1">
    <citation type="journal article" date="2010" name="Genome Res.">
        <title>Population genomic sequencing of Coccidioides fungi reveals recent hybridization and transposon control.</title>
        <authorList>
            <person name="Neafsey D.E."/>
            <person name="Barker B.M."/>
            <person name="Sharpton T.J."/>
            <person name="Stajich J.E."/>
            <person name="Park D.J."/>
            <person name="Whiston E."/>
            <person name="Hung C.-Y."/>
            <person name="McMahan C."/>
            <person name="White J."/>
            <person name="Sykes S."/>
            <person name="Heiman D."/>
            <person name="Young S."/>
            <person name="Zeng Q."/>
            <person name="Abouelleil A."/>
            <person name="Aftuck L."/>
            <person name="Bessette D."/>
            <person name="Brown A."/>
            <person name="FitzGerald M."/>
            <person name="Lui A."/>
            <person name="Macdonald J.P."/>
            <person name="Priest M."/>
            <person name="Orbach M.J."/>
            <person name="Galgiani J.N."/>
            <person name="Kirkland T.N."/>
            <person name="Cole G.T."/>
            <person name="Birren B.W."/>
            <person name="Henn M.R."/>
            <person name="Taylor J.W."/>
            <person name="Rounsley S.D."/>
        </authorList>
    </citation>
    <scope>NUCLEOTIDE SEQUENCE [LARGE SCALE GENOMIC DNA]</scope>
    <source>
        <strain evidence="2">RMSCC 2394</strain>
    </source>
</reference>